<organism evidence="3 4">
    <name type="scientific">Mumia xiangluensis</name>
    <dbReference type="NCBI Taxonomy" id="1678900"/>
    <lineage>
        <taxon>Bacteria</taxon>
        <taxon>Bacillati</taxon>
        <taxon>Actinomycetota</taxon>
        <taxon>Actinomycetes</taxon>
        <taxon>Propionibacteriales</taxon>
        <taxon>Nocardioidaceae</taxon>
        <taxon>Mumia</taxon>
    </lineage>
</organism>
<gene>
    <name evidence="3" type="ORF">ACFPYK_15390</name>
</gene>
<evidence type="ECO:0000259" key="2">
    <source>
        <dbReference type="PROSITE" id="PS50234"/>
    </source>
</evidence>
<accession>A0ABW1QSB7</accession>
<protein>
    <submittedName>
        <fullName evidence="3">VWA domain-containing protein</fullName>
    </submittedName>
</protein>
<proteinExistence type="predicted"/>
<evidence type="ECO:0000256" key="1">
    <source>
        <dbReference type="SAM" id="Phobius"/>
    </source>
</evidence>
<dbReference type="EMBL" id="JBHSQL010000012">
    <property type="protein sequence ID" value="MFC6150785.1"/>
    <property type="molecule type" value="Genomic_DNA"/>
</dbReference>
<dbReference type="InterPro" id="IPR002035">
    <property type="entry name" value="VWF_A"/>
</dbReference>
<sequence length="539" mass="55141">MGGRHAGDKDPSGRGGIMVGLGIVALAAVLAIAFVVRDDERSASADCGGGDPFVVAVAPEIEPIVAAGAARAGADHCLSYDVVAEAPALTAQAVTIGDDTADLWVPDSSVWLSRVSTQLVEGVAEPRTVVRSVASSPVIVAWPKEGGEAPRTWLALLTTPSFTAGDPLASATGAAPLLAAYAEAARGVTPTAFSTVSAAQVTLAQRQAGSPPPVDPTALLTAVARTGGSTVVSEQAFNAAGEAAASFDPIVPQSGSLGLGYPLASVTDRPGISKAASELGDALTAKASAEAFADAGFRSPLGDPLSTGRSVGAIAPMAIKDPKVVADTIRRWSLIAMPGRTLAVVDVSKPMNGRVGGSTKMALTIQAALKGLGLMPNSWSLGSWALAAKNGSKKNWTELAPIRRLDSASGTSTHRARIVSATSRLNKQVGGKTSLYDTTLAAYRAVQASYDPKAVNSVIILTGGRNDDPGSISEAKLLEALKRERDPARPVVVIAIGITKDADAFTLQKIAQATGGQVYLAREPDEIVDVFINALQARY</sequence>
<dbReference type="Proteomes" id="UP001596097">
    <property type="component" value="Unassembled WGS sequence"/>
</dbReference>
<evidence type="ECO:0000313" key="3">
    <source>
        <dbReference type="EMBL" id="MFC6150785.1"/>
    </source>
</evidence>
<feature type="domain" description="VWFA" evidence="2">
    <location>
        <begin position="340"/>
        <end position="535"/>
    </location>
</feature>
<keyword evidence="4" id="KW-1185">Reference proteome</keyword>
<keyword evidence="1" id="KW-1133">Transmembrane helix</keyword>
<dbReference type="Gene3D" id="3.40.50.410">
    <property type="entry name" value="von Willebrand factor, type A domain"/>
    <property type="match status" value="1"/>
</dbReference>
<dbReference type="RefSeq" id="WP_377036088.1">
    <property type="nucleotide sequence ID" value="NZ_JBHSQL010000012.1"/>
</dbReference>
<comment type="caution">
    <text evidence="3">The sequence shown here is derived from an EMBL/GenBank/DDBJ whole genome shotgun (WGS) entry which is preliminary data.</text>
</comment>
<keyword evidence="1" id="KW-0472">Membrane</keyword>
<dbReference type="SMART" id="SM00327">
    <property type="entry name" value="VWA"/>
    <property type="match status" value="1"/>
</dbReference>
<reference evidence="4" key="1">
    <citation type="journal article" date="2019" name="Int. J. Syst. Evol. Microbiol.">
        <title>The Global Catalogue of Microorganisms (GCM) 10K type strain sequencing project: providing services to taxonomists for standard genome sequencing and annotation.</title>
        <authorList>
            <consortium name="The Broad Institute Genomics Platform"/>
            <consortium name="The Broad Institute Genome Sequencing Center for Infectious Disease"/>
            <person name="Wu L."/>
            <person name="Ma J."/>
        </authorList>
    </citation>
    <scope>NUCLEOTIDE SEQUENCE [LARGE SCALE GENOMIC DNA]</scope>
    <source>
        <strain evidence="4">CGMCC 4.7198</strain>
    </source>
</reference>
<dbReference type="SUPFAM" id="SSF53300">
    <property type="entry name" value="vWA-like"/>
    <property type="match status" value="1"/>
</dbReference>
<feature type="transmembrane region" description="Helical" evidence="1">
    <location>
        <begin position="15"/>
        <end position="36"/>
    </location>
</feature>
<evidence type="ECO:0000313" key="4">
    <source>
        <dbReference type="Proteomes" id="UP001596097"/>
    </source>
</evidence>
<name>A0ABW1QSB7_9ACTN</name>
<dbReference type="Pfam" id="PF00092">
    <property type="entry name" value="VWA"/>
    <property type="match status" value="1"/>
</dbReference>
<dbReference type="InterPro" id="IPR036465">
    <property type="entry name" value="vWFA_dom_sf"/>
</dbReference>
<keyword evidence="1" id="KW-0812">Transmembrane</keyword>
<dbReference type="PROSITE" id="PS50234">
    <property type="entry name" value="VWFA"/>
    <property type="match status" value="1"/>
</dbReference>